<feature type="region of interest" description="Disordered" evidence="2">
    <location>
        <begin position="480"/>
        <end position="509"/>
    </location>
</feature>
<reference evidence="5 6" key="1">
    <citation type="submission" date="2012-12" db="EMBL/GenBank/DDBJ databases">
        <title>Genome Assembly of Photobacterium sp. AK15.</title>
        <authorList>
            <person name="Khatri I."/>
            <person name="Vaidya B."/>
            <person name="Srinivas T.N.R."/>
            <person name="Subramanian S."/>
            <person name="Pinnaka A."/>
        </authorList>
    </citation>
    <scope>NUCLEOTIDE SEQUENCE [LARGE SCALE GENOMIC DNA]</scope>
    <source>
        <strain evidence="5 6">AK15</strain>
    </source>
</reference>
<protein>
    <submittedName>
        <fullName evidence="5">Type II/IV secretion system secretin RcpA/CpaC, associated with Flp pilus assembly</fullName>
    </submittedName>
</protein>
<dbReference type="RefSeq" id="WP_007466031.1">
    <property type="nucleotide sequence ID" value="NZ_AMZO01000016.1"/>
</dbReference>
<dbReference type="InterPro" id="IPR004846">
    <property type="entry name" value="T2SS/T3SS_dom"/>
</dbReference>
<dbReference type="GO" id="GO:0015627">
    <property type="term" value="C:type II protein secretion system complex"/>
    <property type="evidence" value="ECO:0007669"/>
    <property type="project" value="TreeGrafter"/>
</dbReference>
<dbReference type="PATRIC" id="fig|1056511.3.peg.2466"/>
<dbReference type="GO" id="GO:0009306">
    <property type="term" value="P:protein secretion"/>
    <property type="evidence" value="ECO:0007669"/>
    <property type="project" value="InterPro"/>
</dbReference>
<organism evidence="5 6">
    <name type="scientific">Photobacterium marinum</name>
    <dbReference type="NCBI Taxonomy" id="1056511"/>
    <lineage>
        <taxon>Bacteria</taxon>
        <taxon>Pseudomonadati</taxon>
        <taxon>Pseudomonadota</taxon>
        <taxon>Gammaproteobacteria</taxon>
        <taxon>Vibrionales</taxon>
        <taxon>Vibrionaceae</taxon>
        <taxon>Photobacterium</taxon>
    </lineage>
</organism>
<evidence type="ECO:0000259" key="3">
    <source>
        <dbReference type="Pfam" id="PF00263"/>
    </source>
</evidence>
<dbReference type="Pfam" id="PF13629">
    <property type="entry name" value="T2SS-T3SS_pil_N"/>
    <property type="match status" value="1"/>
</dbReference>
<dbReference type="InterPro" id="IPR050810">
    <property type="entry name" value="Bact_Secretion_Sys_Channel"/>
</dbReference>
<dbReference type="OrthoDB" id="9775455at2"/>
<evidence type="ECO:0000256" key="1">
    <source>
        <dbReference type="RuleBase" id="RU004003"/>
    </source>
</evidence>
<proteinExistence type="inferred from homology"/>
<evidence type="ECO:0000313" key="6">
    <source>
        <dbReference type="Proteomes" id="UP000011134"/>
    </source>
</evidence>
<name>L8JAS0_9GAMM</name>
<feature type="domain" description="Type II/III secretion system secretin-like" evidence="3">
    <location>
        <begin position="279"/>
        <end position="441"/>
    </location>
</feature>
<dbReference type="InterPro" id="IPR032789">
    <property type="entry name" value="T2SS-T3SS_pil_N"/>
</dbReference>
<dbReference type="Proteomes" id="UP000011134">
    <property type="component" value="Unassembled WGS sequence"/>
</dbReference>
<gene>
    <name evidence="5" type="ORF">C942_00973</name>
</gene>
<accession>L8JAS0</accession>
<feature type="compositionally biased region" description="Polar residues" evidence="2">
    <location>
        <begin position="480"/>
        <end position="502"/>
    </location>
</feature>
<dbReference type="InterPro" id="IPR001775">
    <property type="entry name" value="GspD/PilQ"/>
</dbReference>
<dbReference type="PANTHER" id="PTHR30332:SF17">
    <property type="entry name" value="TYPE IV PILIATION SYSTEM PROTEIN DR_0774-RELATED"/>
    <property type="match status" value="1"/>
</dbReference>
<dbReference type="AlphaFoldDB" id="L8JAS0"/>
<keyword evidence="6" id="KW-1185">Reference proteome</keyword>
<dbReference type="PRINTS" id="PR00811">
    <property type="entry name" value="BCTERIALGSPD"/>
</dbReference>
<dbReference type="Pfam" id="PF00263">
    <property type="entry name" value="Secretin"/>
    <property type="match status" value="1"/>
</dbReference>
<dbReference type="EMBL" id="AMZO01000016">
    <property type="protein sequence ID" value="ELR65886.1"/>
    <property type="molecule type" value="Genomic_DNA"/>
</dbReference>
<dbReference type="PANTHER" id="PTHR30332">
    <property type="entry name" value="PROBABLE GENERAL SECRETION PATHWAY PROTEIN D"/>
    <property type="match status" value="1"/>
</dbReference>
<feature type="domain" description="Pilus formation protein N-terminal" evidence="4">
    <location>
        <begin position="36"/>
        <end position="105"/>
    </location>
</feature>
<comment type="caution">
    <text evidence="5">The sequence shown here is derived from an EMBL/GenBank/DDBJ whole genome shotgun (WGS) entry which is preliminary data.</text>
</comment>
<evidence type="ECO:0000256" key="2">
    <source>
        <dbReference type="SAM" id="MobiDB-lite"/>
    </source>
</evidence>
<comment type="similarity">
    <text evidence="1">Belongs to the bacterial secretin family.</text>
</comment>
<evidence type="ECO:0000313" key="5">
    <source>
        <dbReference type="EMBL" id="ELR65886.1"/>
    </source>
</evidence>
<evidence type="ECO:0000259" key="4">
    <source>
        <dbReference type="Pfam" id="PF13629"/>
    </source>
</evidence>
<sequence length="509" mass="54973">MEGQPMKTVSQNWLLVISIFLASIVFSAYSFAARTQSVAVPQNKSRLVEIPGSAKKISVGNPEVADILILRSNKIYVLGKKLGTTNVIVWDSRDRLITVLDVEVTHDLNALKAKLYEFMPNEKISVYTSQSKLALSGEVSSAEKIATAVEIANTFTTEKEGDEKGIINLMKVSGSHQIMLEVTVAEVQRSLVREFDSKFIFTRNGNNWTWGGVNGGASFPDAVATDGSRFPIFNPGNGAVIGPVVDEIAPNPLNIDDNGLFASYLSGDTLFTAAFNIAKTNGLAKVLAEPTLTSLSGEQAEFISGGEFPIPVPNDDNVTIEFKEFGVGLKFLPTVVSNDSINLALNIEVSEIANQNAVTLTPSGTGSQFFIPSLTKRGAKTTVELGNGQTIGIAGLLNENITDVVDKLPGLGDLPIIGQLFRSQAFRKGETELIILVTPRLAKPIRRQDISLPTDNFVEPNDWEYYLLGRMSELKQKEISPNNYSQTVSSTPATLSPNSGSEGQFGHSL</sequence>